<dbReference type="Proteomes" id="UP000245870">
    <property type="component" value="Unassembled WGS sequence"/>
</dbReference>
<accession>A0A2U0U756</accession>
<dbReference type="InterPro" id="IPR036583">
    <property type="entry name" value="23S_rRNA_IVS_sf"/>
</dbReference>
<dbReference type="SUPFAM" id="SSF158446">
    <property type="entry name" value="IVS-encoded protein-like"/>
    <property type="match status" value="1"/>
</dbReference>
<evidence type="ECO:0000313" key="2">
    <source>
        <dbReference type="Proteomes" id="UP000245870"/>
    </source>
</evidence>
<dbReference type="NCBIfam" id="TIGR02436">
    <property type="entry name" value="four helix bundle protein"/>
    <property type="match status" value="1"/>
</dbReference>
<dbReference type="PANTHER" id="PTHR38471:SF2">
    <property type="entry name" value="FOUR HELIX BUNDLE PROTEIN"/>
    <property type="match status" value="1"/>
</dbReference>
<dbReference type="InterPro" id="IPR012657">
    <property type="entry name" value="23S_rRNA-intervening_sequence"/>
</dbReference>
<organism evidence="1 2">
    <name type="scientific">Hallella colorans</name>
    <dbReference type="NCBI Taxonomy" id="1703337"/>
    <lineage>
        <taxon>Bacteria</taxon>
        <taxon>Pseudomonadati</taxon>
        <taxon>Bacteroidota</taxon>
        <taxon>Bacteroidia</taxon>
        <taxon>Bacteroidales</taxon>
        <taxon>Prevotellaceae</taxon>
        <taxon>Hallella</taxon>
    </lineage>
</organism>
<dbReference type="RefSeq" id="WP_116616689.1">
    <property type="nucleotide sequence ID" value="NZ_QENY01000012.1"/>
</dbReference>
<protein>
    <submittedName>
        <fullName evidence="1">Four helix bundle protein</fullName>
    </submittedName>
</protein>
<dbReference type="PANTHER" id="PTHR38471">
    <property type="entry name" value="FOUR HELIX BUNDLE PROTEIN"/>
    <property type="match status" value="1"/>
</dbReference>
<dbReference type="Gene3D" id="1.20.1440.60">
    <property type="entry name" value="23S rRNA-intervening sequence"/>
    <property type="match status" value="1"/>
</dbReference>
<reference evidence="1 2" key="1">
    <citation type="submission" date="2018-05" db="EMBL/GenBank/DDBJ databases">
        <title>Genomic Encyclopedia of Type Strains, Phase IV (KMG-IV): sequencing the most valuable type-strain genomes for metagenomic binning, comparative biology and taxonomic classification.</title>
        <authorList>
            <person name="Goeker M."/>
        </authorList>
    </citation>
    <scope>NUCLEOTIDE SEQUENCE [LARGE SCALE GENOMIC DNA]</scope>
    <source>
        <strain evidence="1 2">DSM 100333</strain>
    </source>
</reference>
<proteinExistence type="predicted"/>
<comment type="caution">
    <text evidence="1">The sequence shown here is derived from an EMBL/GenBank/DDBJ whole genome shotgun (WGS) entry which is preliminary data.</text>
</comment>
<sequence length="130" mass="14699">MKDIYDNVTIVKSMSNAPRSVKLARYLRESFCEYDLSSQILRRGISIGANAREALRGQNRADFHSNTSIDLRGAEELNCWLGPLRQVGYMPRQDYTSMNNDSAGTRKLLTPIVKSISTTIDKNIKTEPRS</sequence>
<gene>
    <name evidence="1" type="ORF">C7379_11238</name>
</gene>
<dbReference type="Pfam" id="PF05635">
    <property type="entry name" value="23S_rRNA_IVP"/>
    <property type="match status" value="1"/>
</dbReference>
<keyword evidence="2" id="KW-1185">Reference proteome</keyword>
<dbReference type="EMBL" id="QENY01000012">
    <property type="protein sequence ID" value="PVX53457.1"/>
    <property type="molecule type" value="Genomic_DNA"/>
</dbReference>
<evidence type="ECO:0000313" key="1">
    <source>
        <dbReference type="EMBL" id="PVX53457.1"/>
    </source>
</evidence>
<dbReference type="OrthoDB" id="285993at2"/>
<name>A0A2U0U756_9BACT</name>
<dbReference type="AlphaFoldDB" id="A0A2U0U756"/>